<accession>A0A7I8ILV3</accession>
<organism evidence="2">
    <name type="scientific">Spirodela intermedia</name>
    <name type="common">Intermediate duckweed</name>
    <dbReference type="NCBI Taxonomy" id="51605"/>
    <lineage>
        <taxon>Eukaryota</taxon>
        <taxon>Viridiplantae</taxon>
        <taxon>Streptophyta</taxon>
        <taxon>Embryophyta</taxon>
        <taxon>Tracheophyta</taxon>
        <taxon>Spermatophyta</taxon>
        <taxon>Magnoliopsida</taxon>
        <taxon>Liliopsida</taxon>
        <taxon>Araceae</taxon>
        <taxon>Lemnoideae</taxon>
        <taxon>Spirodela</taxon>
    </lineage>
</organism>
<gene>
    <name evidence="2" type="ORF">SI7747_04004582</name>
</gene>
<evidence type="ECO:0000313" key="2">
    <source>
        <dbReference type="EMBL" id="CAA2618415.1"/>
    </source>
</evidence>
<name>A0A7I8ILV3_SPIIN</name>
<evidence type="ECO:0000256" key="1">
    <source>
        <dbReference type="SAM" id="MobiDB-lite"/>
    </source>
</evidence>
<dbReference type="Proteomes" id="UP001189122">
    <property type="component" value="Unassembled WGS sequence"/>
</dbReference>
<evidence type="ECO:0000313" key="3">
    <source>
        <dbReference type="Proteomes" id="UP001189122"/>
    </source>
</evidence>
<feature type="compositionally biased region" description="Polar residues" evidence="1">
    <location>
        <begin position="19"/>
        <end position="29"/>
    </location>
</feature>
<feature type="region of interest" description="Disordered" evidence="1">
    <location>
        <begin position="1"/>
        <end position="65"/>
    </location>
</feature>
<feature type="compositionally biased region" description="Basic and acidic residues" evidence="1">
    <location>
        <begin position="50"/>
        <end position="59"/>
    </location>
</feature>
<proteinExistence type="predicted"/>
<reference evidence="2 3" key="1">
    <citation type="submission" date="2019-12" db="EMBL/GenBank/DDBJ databases">
        <authorList>
            <person name="Scholz U."/>
            <person name="Mascher M."/>
            <person name="Fiebig A."/>
        </authorList>
    </citation>
    <scope>NUCLEOTIDE SEQUENCE</scope>
</reference>
<dbReference type="EMBL" id="LR743591">
    <property type="protein sequence ID" value="CAA2618415.1"/>
    <property type="molecule type" value="Genomic_DNA"/>
</dbReference>
<keyword evidence="3" id="KW-1185">Reference proteome</keyword>
<protein>
    <submittedName>
        <fullName evidence="2">Uncharacterized protein</fullName>
    </submittedName>
</protein>
<dbReference type="EMBL" id="CACRZD030000004">
    <property type="protein sequence ID" value="CAA6658132.1"/>
    <property type="molecule type" value="Genomic_DNA"/>
</dbReference>
<sequence length="65" mass="7055">MATAGYIPERVAGPRQKLNKNQRNGTQGDNAGLGARRTKSTASSLQEGVIGKKNEETSARRSRKR</sequence>
<dbReference type="AlphaFoldDB" id="A0A7I8ILV3"/>